<protein>
    <submittedName>
        <fullName evidence="7">Serine/threonine-protein kinase</fullName>
    </submittedName>
</protein>
<keyword evidence="7" id="KW-0418">Kinase</keyword>
<dbReference type="InterPro" id="IPR011009">
    <property type="entry name" value="Kinase-like_dom_sf"/>
</dbReference>
<name>A0ABT5UJ82_9GAMM</name>
<evidence type="ECO:0000256" key="3">
    <source>
        <dbReference type="PROSITE-ProRule" id="PRU00339"/>
    </source>
</evidence>
<keyword evidence="8" id="KW-1185">Reference proteome</keyword>
<dbReference type="InterPro" id="IPR019734">
    <property type="entry name" value="TPR_rpt"/>
</dbReference>
<evidence type="ECO:0000259" key="6">
    <source>
        <dbReference type="PROSITE" id="PS50011"/>
    </source>
</evidence>
<evidence type="ECO:0000313" key="8">
    <source>
        <dbReference type="Proteomes" id="UP001528823"/>
    </source>
</evidence>
<dbReference type="PANTHER" id="PTHR24361">
    <property type="entry name" value="MITOGEN-ACTIVATED KINASE KINASE KINASE"/>
    <property type="match status" value="1"/>
</dbReference>
<evidence type="ECO:0000313" key="7">
    <source>
        <dbReference type="EMBL" id="MDE1465478.1"/>
    </source>
</evidence>
<reference evidence="7 8" key="1">
    <citation type="submission" date="2022-11" db="EMBL/GenBank/DDBJ databases">
        <title>Spartinivicinus poritis sp. nov., isolated from scleractinian coral Porites lutea.</title>
        <authorList>
            <person name="Zhang G."/>
            <person name="Cai L."/>
            <person name="Wei Q."/>
        </authorList>
    </citation>
    <scope>NUCLEOTIDE SEQUENCE [LARGE SCALE GENOMIC DNA]</scope>
    <source>
        <strain evidence="7 8">A2-2</strain>
    </source>
</reference>
<dbReference type="Gene3D" id="3.30.200.20">
    <property type="entry name" value="Phosphorylase Kinase, domain 1"/>
    <property type="match status" value="1"/>
</dbReference>
<accession>A0ABT5UJ82</accession>
<dbReference type="CDD" id="cd14014">
    <property type="entry name" value="STKc_PknB_like"/>
    <property type="match status" value="1"/>
</dbReference>
<comment type="caution">
    <text evidence="7">The sequence shown here is derived from an EMBL/GenBank/DDBJ whole genome shotgun (WGS) entry which is preliminary data.</text>
</comment>
<dbReference type="SMART" id="SM00028">
    <property type="entry name" value="TPR"/>
    <property type="match status" value="3"/>
</dbReference>
<feature type="repeat" description="TPR" evidence="3">
    <location>
        <begin position="845"/>
        <end position="878"/>
    </location>
</feature>
<evidence type="ECO:0000256" key="2">
    <source>
        <dbReference type="ARBA" id="ARBA00022840"/>
    </source>
</evidence>
<dbReference type="InterPro" id="IPR008271">
    <property type="entry name" value="Ser/Thr_kinase_AS"/>
</dbReference>
<dbReference type="InterPro" id="IPR000719">
    <property type="entry name" value="Prot_kinase_dom"/>
</dbReference>
<evidence type="ECO:0000256" key="1">
    <source>
        <dbReference type="ARBA" id="ARBA00022741"/>
    </source>
</evidence>
<dbReference type="InterPro" id="IPR053235">
    <property type="entry name" value="Ser_Thr_kinase"/>
</dbReference>
<keyword evidence="1 4" id="KW-0547">Nucleotide-binding</keyword>
<dbReference type="PROSITE" id="PS50005">
    <property type="entry name" value="TPR"/>
    <property type="match status" value="1"/>
</dbReference>
<dbReference type="PROSITE" id="PS50011">
    <property type="entry name" value="PROTEIN_KINASE_DOM"/>
    <property type="match status" value="1"/>
</dbReference>
<gene>
    <name evidence="7" type="ORF">ORQ98_26305</name>
</gene>
<dbReference type="Proteomes" id="UP001528823">
    <property type="component" value="Unassembled WGS sequence"/>
</dbReference>
<dbReference type="GO" id="GO:0016301">
    <property type="term" value="F:kinase activity"/>
    <property type="evidence" value="ECO:0007669"/>
    <property type="project" value="UniProtKB-KW"/>
</dbReference>
<dbReference type="InterPro" id="IPR011990">
    <property type="entry name" value="TPR-like_helical_dom_sf"/>
</dbReference>
<dbReference type="PROSITE" id="PS00108">
    <property type="entry name" value="PROTEIN_KINASE_ST"/>
    <property type="match status" value="1"/>
</dbReference>
<feature type="region of interest" description="Disordered" evidence="5">
    <location>
        <begin position="1"/>
        <end position="157"/>
    </location>
</feature>
<dbReference type="PROSITE" id="PS00107">
    <property type="entry name" value="PROTEIN_KINASE_ATP"/>
    <property type="match status" value="1"/>
</dbReference>
<feature type="binding site" evidence="4">
    <location>
        <position position="203"/>
    </location>
    <ligand>
        <name>ATP</name>
        <dbReference type="ChEBI" id="CHEBI:30616"/>
    </ligand>
</feature>
<feature type="compositionally biased region" description="Basic and acidic residues" evidence="5">
    <location>
        <begin position="36"/>
        <end position="65"/>
    </location>
</feature>
<dbReference type="SUPFAM" id="SSF56112">
    <property type="entry name" value="Protein kinase-like (PK-like)"/>
    <property type="match status" value="1"/>
</dbReference>
<keyword evidence="2 4" id="KW-0067">ATP-binding</keyword>
<organism evidence="7 8">
    <name type="scientific">Spartinivicinus poritis</name>
    <dbReference type="NCBI Taxonomy" id="2994640"/>
    <lineage>
        <taxon>Bacteria</taxon>
        <taxon>Pseudomonadati</taxon>
        <taxon>Pseudomonadota</taxon>
        <taxon>Gammaproteobacteria</taxon>
        <taxon>Oceanospirillales</taxon>
        <taxon>Zooshikellaceae</taxon>
        <taxon>Spartinivicinus</taxon>
    </lineage>
</organism>
<evidence type="ECO:0000256" key="5">
    <source>
        <dbReference type="SAM" id="MobiDB-lite"/>
    </source>
</evidence>
<dbReference type="Pfam" id="PF00069">
    <property type="entry name" value="Pkinase"/>
    <property type="match status" value="1"/>
</dbReference>
<dbReference type="PANTHER" id="PTHR24361:SF678">
    <property type="entry name" value="SPORULATION-SPECIFIC PROTEIN 1"/>
    <property type="match status" value="1"/>
</dbReference>
<evidence type="ECO:0000256" key="4">
    <source>
        <dbReference type="PROSITE-ProRule" id="PRU10141"/>
    </source>
</evidence>
<dbReference type="EMBL" id="JAPMOU010000065">
    <property type="protein sequence ID" value="MDE1465478.1"/>
    <property type="molecule type" value="Genomic_DNA"/>
</dbReference>
<proteinExistence type="predicted"/>
<dbReference type="InterPro" id="IPR017441">
    <property type="entry name" value="Protein_kinase_ATP_BS"/>
</dbReference>
<feature type="domain" description="Protein kinase" evidence="6">
    <location>
        <begin position="168"/>
        <end position="435"/>
    </location>
</feature>
<sequence>MASDNKTQHKKIKLGSKYEVPTNGADAQSTGEQSADEDKTQLVDNDKTQLIDSDKTRLVDDDKTVVTHPPRQQNTVSSTSQTETKAVDNKTEEDKTADDKAIVTGQHATMASLAKSKPAEQSMPAPPDDITQLSGRPITSRPLTNSSFPSGGPRRASIRVGSELKERFELVKVLGSGGMGVVYKALDRRKQEANDRQPYVAIKVLNEEFRQHPESLVALQRESSKAQELAHPNIATVYDFDRENDVVFMTMEWLQGKALDELIREDYPDGMPMQKVLKIARSVASGLSYAHKRGIIHSDFKPSNVFVLSDGTAKVFDFGIARAASNQGHGEGEQTLFDAGQLGALTPAYASLEMLLGDEPDIRDDLYAFACVIYECITGKHPFNKLSALKAREEKKQPAKIKQLSSNQWKALACALAFSKENRPKTVEEFIATFAGQPKRKALTVAGVLVALILGAAPIGYNMVKSILADQRANEVIRAIHQLPSERALEAFSLIEQEEPNVQEKVIEEAKTTILELLEANAMQYVTAANQRFDFAGARNVISQGKRYYPDSAQLNALFDKLQARQDQLINSFYQEFSALLDENKIYPKESERDVLDIIAVVRKIDPEHAMLSDRRLAIAYSAAASEAIRKGKIDLADKILATAILLYPEDKRLINLVDNIKVLRNRDVQVATSDSVKNILASKSIENIKDDIEQLLQKPFSHSSWSVELEQKYVAVKSKLTNGDDWLMGIQQQMALAYLEHAKQMRQAHRYSAARNDLKKAYNLAPNLFGLSDEQVILKASETAYKAELEASNRAAQVKALKTQFAIQTKARDEKGAERSYQKLRRLLGANDKFMLKDALEYMAKLYYNLAEHHAKAGDKKQAIRFINKGLQYHPNSRLLLKTKEKYQ</sequence>
<keyword evidence="7" id="KW-0808">Transferase</keyword>
<dbReference type="RefSeq" id="WP_274691785.1">
    <property type="nucleotide sequence ID" value="NZ_JAPMOU010000065.1"/>
</dbReference>
<dbReference type="SUPFAM" id="SSF48452">
    <property type="entry name" value="TPR-like"/>
    <property type="match status" value="1"/>
</dbReference>
<feature type="compositionally biased region" description="Basic and acidic residues" evidence="5">
    <location>
        <begin position="85"/>
        <end position="101"/>
    </location>
</feature>
<keyword evidence="3" id="KW-0802">TPR repeat</keyword>
<feature type="compositionally biased region" description="Polar residues" evidence="5">
    <location>
        <begin position="70"/>
        <end position="84"/>
    </location>
</feature>
<dbReference type="Gene3D" id="1.10.510.10">
    <property type="entry name" value="Transferase(Phosphotransferase) domain 1"/>
    <property type="match status" value="1"/>
</dbReference>